<dbReference type="GO" id="GO:0005886">
    <property type="term" value="C:plasma membrane"/>
    <property type="evidence" value="ECO:0007669"/>
    <property type="project" value="TreeGrafter"/>
</dbReference>
<dbReference type="InterPro" id="IPR018365">
    <property type="entry name" value="Cell_cycle_FtsW-rel_CS"/>
</dbReference>
<feature type="transmembrane region" description="Helical" evidence="6">
    <location>
        <begin position="160"/>
        <end position="175"/>
    </location>
</feature>
<feature type="transmembrane region" description="Helical" evidence="6">
    <location>
        <begin position="317"/>
        <end position="338"/>
    </location>
</feature>
<evidence type="ECO:0000313" key="7">
    <source>
        <dbReference type="EMBL" id="RAV21974.1"/>
    </source>
</evidence>
<evidence type="ECO:0000256" key="3">
    <source>
        <dbReference type="ARBA" id="ARBA00022960"/>
    </source>
</evidence>
<accession>A0A329MQC4</accession>
<keyword evidence="5 6" id="KW-0472">Membrane</keyword>
<organism evidence="7 8">
    <name type="scientific">Paenibacillus contaminans</name>
    <dbReference type="NCBI Taxonomy" id="450362"/>
    <lineage>
        <taxon>Bacteria</taxon>
        <taxon>Bacillati</taxon>
        <taxon>Bacillota</taxon>
        <taxon>Bacilli</taxon>
        <taxon>Bacillales</taxon>
        <taxon>Paenibacillaceae</taxon>
        <taxon>Paenibacillus</taxon>
    </lineage>
</organism>
<feature type="transmembrane region" description="Helical" evidence="6">
    <location>
        <begin position="45"/>
        <end position="63"/>
    </location>
</feature>
<keyword evidence="8" id="KW-1185">Reference proteome</keyword>
<dbReference type="EMBL" id="QMFB01000003">
    <property type="protein sequence ID" value="RAV21974.1"/>
    <property type="molecule type" value="Genomic_DNA"/>
</dbReference>
<dbReference type="AlphaFoldDB" id="A0A329MQC4"/>
<keyword evidence="4 6" id="KW-1133">Transmembrane helix</keyword>
<feature type="transmembrane region" description="Helical" evidence="6">
    <location>
        <begin position="12"/>
        <end position="30"/>
    </location>
</feature>
<feature type="transmembrane region" description="Helical" evidence="6">
    <location>
        <begin position="108"/>
        <end position="125"/>
    </location>
</feature>
<protein>
    <submittedName>
        <fullName evidence="7">Rod shape-determining protein RodA</fullName>
    </submittedName>
</protein>
<keyword evidence="2 6" id="KW-0812">Transmembrane</keyword>
<feature type="transmembrane region" description="Helical" evidence="6">
    <location>
        <begin position="284"/>
        <end position="305"/>
    </location>
</feature>
<feature type="transmembrane region" description="Helical" evidence="6">
    <location>
        <begin position="350"/>
        <end position="371"/>
    </location>
</feature>
<dbReference type="GO" id="GO:0015648">
    <property type="term" value="F:lipid-linked peptidoglycan transporter activity"/>
    <property type="evidence" value="ECO:0007669"/>
    <property type="project" value="TreeGrafter"/>
</dbReference>
<feature type="transmembrane region" description="Helical" evidence="6">
    <location>
        <begin position="70"/>
        <end position="88"/>
    </location>
</feature>
<sequence length="384" mass="42807">MLEKIKKIDWSIVVLLCGFAVISSLLVYSATLDDPDITVPVSKSLTIYTISFVLFFTVALVDFRIFIKTSWFTYGFGIILLIAVYLFGAEINGAKGWFKLPGSYLFQPAELVKLLIILVISSYMAKRNGEQMRLGQEVIPIGLLVFVPFVLVLIQPDLGNAVIYLVILLGLYWIGNIKYSHVLIGTAIVGALLAGFFYLFIHYHDEIKQYAVDHKKTHWVQRIDTFIMPDQVSEDEKYQAKRAKIAIGSGSLTGDGYLQGNSVHKNFIPFAYSDSIFVVVGEEFGFVGGAVLLMLYFLLIYRMILISIQSTDLSGSYLIVGIVSMYVFQVFQNIGMFIGLMPITGITLPFVSYGGTSLLINMIAIGLVVSVKLHQDKPSMFKEA</sequence>
<evidence type="ECO:0000256" key="5">
    <source>
        <dbReference type="ARBA" id="ARBA00023136"/>
    </source>
</evidence>
<proteinExistence type="predicted"/>
<comment type="caution">
    <text evidence="7">The sequence shown here is derived from an EMBL/GenBank/DDBJ whole genome shotgun (WGS) entry which is preliminary data.</text>
</comment>
<keyword evidence="3" id="KW-0133">Cell shape</keyword>
<evidence type="ECO:0000256" key="1">
    <source>
        <dbReference type="ARBA" id="ARBA00004141"/>
    </source>
</evidence>
<evidence type="ECO:0000256" key="6">
    <source>
        <dbReference type="SAM" id="Phobius"/>
    </source>
</evidence>
<dbReference type="InterPro" id="IPR001182">
    <property type="entry name" value="FtsW/RodA"/>
</dbReference>
<dbReference type="OrthoDB" id="9812661at2"/>
<dbReference type="PANTHER" id="PTHR30474">
    <property type="entry name" value="CELL CYCLE PROTEIN"/>
    <property type="match status" value="1"/>
</dbReference>
<dbReference type="PANTHER" id="PTHR30474:SF1">
    <property type="entry name" value="PEPTIDOGLYCAN GLYCOSYLTRANSFERASE MRDB"/>
    <property type="match status" value="1"/>
</dbReference>
<reference evidence="7 8" key="1">
    <citation type="journal article" date="2009" name="Int. J. Syst. Evol. Microbiol.">
        <title>Paenibacillus contaminans sp. nov., isolated from a contaminated laboratory plate.</title>
        <authorList>
            <person name="Chou J.H."/>
            <person name="Lee J.H."/>
            <person name="Lin M.C."/>
            <person name="Chang P.S."/>
            <person name="Arun A.B."/>
            <person name="Young C.C."/>
            <person name="Chen W.M."/>
        </authorList>
    </citation>
    <scope>NUCLEOTIDE SEQUENCE [LARGE SCALE GENOMIC DNA]</scope>
    <source>
        <strain evidence="7 8">CKOBP-6</strain>
    </source>
</reference>
<feature type="transmembrane region" description="Helical" evidence="6">
    <location>
        <begin position="182"/>
        <end position="201"/>
    </location>
</feature>
<gene>
    <name evidence="7" type="ORF">DQG23_08005</name>
</gene>
<evidence type="ECO:0000313" key="8">
    <source>
        <dbReference type="Proteomes" id="UP000250369"/>
    </source>
</evidence>
<dbReference type="GO" id="GO:0051301">
    <property type="term" value="P:cell division"/>
    <property type="evidence" value="ECO:0007669"/>
    <property type="project" value="InterPro"/>
</dbReference>
<dbReference type="Proteomes" id="UP000250369">
    <property type="component" value="Unassembled WGS sequence"/>
</dbReference>
<dbReference type="RefSeq" id="WP_113030285.1">
    <property type="nucleotide sequence ID" value="NZ_QMFB01000003.1"/>
</dbReference>
<comment type="subcellular location">
    <subcellularLocation>
        <location evidence="1">Membrane</location>
        <topology evidence="1">Multi-pass membrane protein</topology>
    </subcellularLocation>
</comment>
<evidence type="ECO:0000256" key="4">
    <source>
        <dbReference type="ARBA" id="ARBA00022989"/>
    </source>
</evidence>
<dbReference type="Pfam" id="PF01098">
    <property type="entry name" value="FTSW_RODA_SPOVE"/>
    <property type="match status" value="1"/>
</dbReference>
<dbReference type="PROSITE" id="PS00428">
    <property type="entry name" value="FTSW_RODA_SPOVE"/>
    <property type="match status" value="1"/>
</dbReference>
<dbReference type="GO" id="GO:0008360">
    <property type="term" value="P:regulation of cell shape"/>
    <property type="evidence" value="ECO:0007669"/>
    <property type="project" value="UniProtKB-KW"/>
</dbReference>
<feature type="transmembrane region" description="Helical" evidence="6">
    <location>
        <begin position="137"/>
        <end position="154"/>
    </location>
</feature>
<evidence type="ECO:0000256" key="2">
    <source>
        <dbReference type="ARBA" id="ARBA00022692"/>
    </source>
</evidence>
<dbReference type="GO" id="GO:0032153">
    <property type="term" value="C:cell division site"/>
    <property type="evidence" value="ECO:0007669"/>
    <property type="project" value="TreeGrafter"/>
</dbReference>
<name>A0A329MQC4_9BACL</name>